<accession>A0A8D8MD37</accession>
<proteinExistence type="predicted"/>
<sequence>MACVTPVTLEAVCWKSGLGDSAHYEERNLGTRAWRRESRRYHLARNVAGATTVPNRLLRSAALGRSRSGELATNTTCVLGGLRPRNTGRTCHPSISHSSATSALVVWTVWLVHGVGTLGDLAAKVQVQPFTEESSC</sequence>
<dbReference type="AlphaFoldDB" id="A0A8D8MD37"/>
<organism evidence="1">
    <name type="scientific">Culex pipiens</name>
    <name type="common">House mosquito</name>
    <dbReference type="NCBI Taxonomy" id="7175"/>
    <lineage>
        <taxon>Eukaryota</taxon>
        <taxon>Metazoa</taxon>
        <taxon>Ecdysozoa</taxon>
        <taxon>Arthropoda</taxon>
        <taxon>Hexapoda</taxon>
        <taxon>Insecta</taxon>
        <taxon>Pterygota</taxon>
        <taxon>Neoptera</taxon>
        <taxon>Endopterygota</taxon>
        <taxon>Diptera</taxon>
        <taxon>Nematocera</taxon>
        <taxon>Culicoidea</taxon>
        <taxon>Culicidae</taxon>
        <taxon>Culicinae</taxon>
        <taxon>Culicini</taxon>
        <taxon>Culex</taxon>
        <taxon>Culex</taxon>
    </lineage>
</organism>
<dbReference type="EMBL" id="HBUE01299321">
    <property type="protein sequence ID" value="CAG6578040.1"/>
    <property type="molecule type" value="Transcribed_RNA"/>
</dbReference>
<reference evidence="1" key="1">
    <citation type="submission" date="2021-05" db="EMBL/GenBank/DDBJ databases">
        <authorList>
            <person name="Alioto T."/>
            <person name="Alioto T."/>
            <person name="Gomez Garrido J."/>
        </authorList>
    </citation>
    <scope>NUCLEOTIDE SEQUENCE</scope>
</reference>
<name>A0A8D8MD37_CULPI</name>
<evidence type="ECO:0000313" key="1">
    <source>
        <dbReference type="EMBL" id="CAG6526328.1"/>
    </source>
</evidence>
<protein>
    <submittedName>
        <fullName evidence="1">(northern house mosquito) hypothetical protein</fullName>
    </submittedName>
</protein>
<dbReference type="EMBL" id="HBUE01193365">
    <property type="protein sequence ID" value="CAG6526328.1"/>
    <property type="molecule type" value="Transcribed_RNA"/>
</dbReference>